<dbReference type="Proteomes" id="UP000243924">
    <property type="component" value="Chromosome I"/>
</dbReference>
<keyword evidence="3" id="KW-1185">Reference proteome</keyword>
<feature type="transmembrane region" description="Helical" evidence="1">
    <location>
        <begin position="83"/>
        <end position="105"/>
    </location>
</feature>
<feature type="transmembrane region" description="Helical" evidence="1">
    <location>
        <begin position="57"/>
        <end position="77"/>
    </location>
</feature>
<proteinExistence type="predicted"/>
<keyword evidence="1" id="KW-0472">Membrane</keyword>
<evidence type="ECO:0000313" key="3">
    <source>
        <dbReference type="Proteomes" id="UP000243924"/>
    </source>
</evidence>
<evidence type="ECO:0000313" key="2">
    <source>
        <dbReference type="EMBL" id="SDU38488.1"/>
    </source>
</evidence>
<dbReference type="EMBL" id="LT629787">
    <property type="protein sequence ID" value="SDU38488.1"/>
    <property type="molecule type" value="Genomic_DNA"/>
</dbReference>
<dbReference type="STRING" id="1434072.SAMN05216210_3514"/>
<sequence>MQMILLLVALILFLVVPVMIAARLVKAEKTGFMPALVAVVLLTGLFAGLEMLALSEWVTMLLSALIGAGVFAFALGTSILRGFLISVIVVLLQAALLYLLLGVWLGDGAL</sequence>
<keyword evidence="1" id="KW-0812">Transmembrane</keyword>
<reference evidence="3" key="1">
    <citation type="submission" date="2016-10" db="EMBL/GenBank/DDBJ databases">
        <authorList>
            <person name="Varghese N."/>
            <person name="Submissions S."/>
        </authorList>
    </citation>
    <scope>NUCLEOTIDE SEQUENCE [LARGE SCALE GENOMIC DNA]</scope>
    <source>
        <strain evidence="3">CECT 8338</strain>
    </source>
</reference>
<organism evidence="2 3">
    <name type="scientific">Halopseudomonas salegens</name>
    <dbReference type="NCBI Taxonomy" id="1434072"/>
    <lineage>
        <taxon>Bacteria</taxon>
        <taxon>Pseudomonadati</taxon>
        <taxon>Pseudomonadota</taxon>
        <taxon>Gammaproteobacteria</taxon>
        <taxon>Pseudomonadales</taxon>
        <taxon>Pseudomonadaceae</taxon>
        <taxon>Halopseudomonas</taxon>
    </lineage>
</organism>
<dbReference type="RefSeq" id="WP_157719246.1">
    <property type="nucleotide sequence ID" value="NZ_LT629787.1"/>
</dbReference>
<keyword evidence="1" id="KW-1133">Transmembrane helix</keyword>
<evidence type="ECO:0000256" key="1">
    <source>
        <dbReference type="SAM" id="Phobius"/>
    </source>
</evidence>
<feature type="transmembrane region" description="Helical" evidence="1">
    <location>
        <begin position="31"/>
        <end position="50"/>
    </location>
</feature>
<name>A0A1H2I3W6_9GAMM</name>
<gene>
    <name evidence="2" type="ORF">SAMN05216210_3514</name>
</gene>
<protein>
    <submittedName>
        <fullName evidence="2">Uncharacterized protein</fullName>
    </submittedName>
</protein>
<dbReference type="AlphaFoldDB" id="A0A1H2I3W6"/>
<accession>A0A1H2I3W6</accession>